<evidence type="ECO:0000256" key="1">
    <source>
        <dbReference type="ARBA" id="ARBA00004211"/>
    </source>
</evidence>
<dbReference type="GO" id="GO:0048278">
    <property type="term" value="P:vesicle docking"/>
    <property type="evidence" value="ECO:0007669"/>
    <property type="project" value="TreeGrafter"/>
</dbReference>
<evidence type="ECO:0000256" key="2">
    <source>
        <dbReference type="ARBA" id="ARBA00009063"/>
    </source>
</evidence>
<dbReference type="GO" id="GO:0006906">
    <property type="term" value="P:vesicle fusion"/>
    <property type="evidence" value="ECO:0007669"/>
    <property type="project" value="TreeGrafter"/>
</dbReference>
<dbReference type="CDD" id="cd15849">
    <property type="entry name" value="SNARE_Sso1"/>
    <property type="match status" value="1"/>
</dbReference>
<dbReference type="GO" id="GO:0006886">
    <property type="term" value="P:intracellular protein transport"/>
    <property type="evidence" value="ECO:0007669"/>
    <property type="project" value="TreeGrafter"/>
</dbReference>
<dbReference type="InterPro" id="IPR010989">
    <property type="entry name" value="SNARE"/>
</dbReference>
<gene>
    <name evidence="10" type="primary">SSO2</name>
    <name evidence="10" type="ORF">DL546_002952</name>
</gene>
<dbReference type="Pfam" id="PF05739">
    <property type="entry name" value="SNARE"/>
    <property type="match status" value="1"/>
</dbReference>
<organism evidence="10 11">
    <name type="scientific">Coniochaeta pulveracea</name>
    <dbReference type="NCBI Taxonomy" id="177199"/>
    <lineage>
        <taxon>Eukaryota</taxon>
        <taxon>Fungi</taxon>
        <taxon>Dikarya</taxon>
        <taxon>Ascomycota</taxon>
        <taxon>Pezizomycotina</taxon>
        <taxon>Sordariomycetes</taxon>
        <taxon>Sordariomycetidae</taxon>
        <taxon>Coniochaetales</taxon>
        <taxon>Coniochaetaceae</taxon>
        <taxon>Coniochaeta</taxon>
    </lineage>
</organism>
<dbReference type="PANTHER" id="PTHR19957:SF380">
    <property type="entry name" value="SYNTAXIN FAMILY PROTEIN"/>
    <property type="match status" value="1"/>
</dbReference>
<dbReference type="EMBL" id="QVQW01000104">
    <property type="protein sequence ID" value="RKU40439.1"/>
    <property type="molecule type" value="Genomic_DNA"/>
</dbReference>
<dbReference type="Gene3D" id="1.20.58.70">
    <property type="match status" value="1"/>
</dbReference>
<evidence type="ECO:0000256" key="8">
    <source>
        <dbReference type="SAM" id="Phobius"/>
    </source>
</evidence>
<keyword evidence="3 8" id="KW-0812">Transmembrane</keyword>
<evidence type="ECO:0000256" key="4">
    <source>
        <dbReference type="ARBA" id="ARBA00022989"/>
    </source>
</evidence>
<name>A0A420XY19_9PEZI</name>
<dbReference type="GO" id="GO:0005886">
    <property type="term" value="C:plasma membrane"/>
    <property type="evidence" value="ECO:0007669"/>
    <property type="project" value="TreeGrafter"/>
</dbReference>
<dbReference type="FunFam" id="1.20.58.70:FF:000008">
    <property type="entry name" value="Syntaxin family protein"/>
    <property type="match status" value="1"/>
</dbReference>
<evidence type="ECO:0000256" key="3">
    <source>
        <dbReference type="ARBA" id="ARBA00022692"/>
    </source>
</evidence>
<keyword evidence="11" id="KW-1185">Reference proteome</keyword>
<dbReference type="AlphaFoldDB" id="A0A420XY19"/>
<feature type="compositionally biased region" description="Polar residues" evidence="7">
    <location>
        <begin position="157"/>
        <end position="166"/>
    </location>
</feature>
<dbReference type="InterPro" id="IPR045242">
    <property type="entry name" value="Syntaxin"/>
</dbReference>
<evidence type="ECO:0000259" key="9">
    <source>
        <dbReference type="PROSITE" id="PS50192"/>
    </source>
</evidence>
<proteinExistence type="inferred from homology"/>
<evidence type="ECO:0000313" key="10">
    <source>
        <dbReference type="EMBL" id="RKU40439.1"/>
    </source>
</evidence>
<dbReference type="SUPFAM" id="SSF47661">
    <property type="entry name" value="t-snare proteins"/>
    <property type="match status" value="1"/>
</dbReference>
<feature type="domain" description="T-SNARE coiled-coil homology" evidence="9">
    <location>
        <begin position="243"/>
        <end position="305"/>
    </location>
</feature>
<dbReference type="GO" id="GO:0006887">
    <property type="term" value="P:exocytosis"/>
    <property type="evidence" value="ECO:0007669"/>
    <property type="project" value="TreeGrafter"/>
</dbReference>
<dbReference type="STRING" id="177199.A0A420XY19"/>
<comment type="caution">
    <text evidence="10">The sequence shown here is derived from an EMBL/GenBank/DDBJ whole genome shotgun (WGS) entry which is preliminary data.</text>
</comment>
<dbReference type="PANTHER" id="PTHR19957">
    <property type="entry name" value="SYNTAXIN"/>
    <property type="match status" value="1"/>
</dbReference>
<dbReference type="GO" id="GO:0000149">
    <property type="term" value="F:SNARE binding"/>
    <property type="evidence" value="ECO:0007669"/>
    <property type="project" value="TreeGrafter"/>
</dbReference>
<accession>A0A420XY19</accession>
<dbReference type="GO" id="GO:0031201">
    <property type="term" value="C:SNARE complex"/>
    <property type="evidence" value="ECO:0007669"/>
    <property type="project" value="TreeGrafter"/>
</dbReference>
<keyword evidence="6 8" id="KW-0472">Membrane</keyword>
<sequence>MAQYGGYGRQNPFDERDSEVDNGYGNQVSRAPPTGSFGQGPRPGVGAAARYNEPTGGHDGYGSGNNVEMAPLAQNAGGFSQGDPNAILNECRDIDQGIDQIERNLSQLRLLQDRSLNDTDTSTGSATSRQLDGLSAETMSMYRGLTERVRTIKSSRDGQQPRNAPQVSRVDRRLKQAIQEYQQVESAFRKKTQDQMARQYRIVRPDATEQEVRAAVEDTSQGSQVFQQALMQSDRRGQARAVLSAVQDRHAAIQKIEQQMIELAQLFQDMDTLVVQQEEQVRNIEHQGEEVVDNLDKGNVELGGAIKSARGARKKKWICLGICVAIVIIVVVIVVAYIFANKKNDNPKRSIVVRGIIGDGDRPVSRVYAQSKIVIPGVDFDEDASAHAKRFTGSYRAHGLPIDPTLGKEKRYVVDWKLEDVPATSNEK</sequence>
<keyword evidence="5" id="KW-0175">Coiled coil</keyword>
<dbReference type="GO" id="GO:0005484">
    <property type="term" value="F:SNAP receptor activity"/>
    <property type="evidence" value="ECO:0007669"/>
    <property type="project" value="TreeGrafter"/>
</dbReference>
<reference evidence="10 11" key="1">
    <citation type="submission" date="2018-08" db="EMBL/GenBank/DDBJ databases">
        <title>Draft genome of the lignicolous fungus Coniochaeta pulveracea.</title>
        <authorList>
            <person name="Borstlap C.J."/>
            <person name="De Witt R.N."/>
            <person name="Botha A."/>
            <person name="Volschenk H."/>
        </authorList>
    </citation>
    <scope>NUCLEOTIDE SEQUENCE [LARGE SCALE GENOMIC DNA]</scope>
    <source>
        <strain evidence="10 11">CAB683</strain>
    </source>
</reference>
<dbReference type="OrthoDB" id="10255013at2759"/>
<evidence type="ECO:0000256" key="6">
    <source>
        <dbReference type="ARBA" id="ARBA00023136"/>
    </source>
</evidence>
<dbReference type="GO" id="GO:0012505">
    <property type="term" value="C:endomembrane system"/>
    <property type="evidence" value="ECO:0007669"/>
    <property type="project" value="TreeGrafter"/>
</dbReference>
<protein>
    <submittedName>
        <fullName evidence="10">Syntaxin</fullName>
    </submittedName>
</protein>
<dbReference type="PROSITE" id="PS50192">
    <property type="entry name" value="T_SNARE"/>
    <property type="match status" value="1"/>
</dbReference>
<dbReference type="SMART" id="SM00397">
    <property type="entry name" value="t_SNARE"/>
    <property type="match status" value="1"/>
</dbReference>
<keyword evidence="4 8" id="KW-1133">Transmembrane helix</keyword>
<feature type="transmembrane region" description="Helical" evidence="8">
    <location>
        <begin position="317"/>
        <end position="340"/>
    </location>
</feature>
<dbReference type="Proteomes" id="UP000275385">
    <property type="component" value="Unassembled WGS sequence"/>
</dbReference>
<evidence type="ECO:0000313" key="11">
    <source>
        <dbReference type="Proteomes" id="UP000275385"/>
    </source>
</evidence>
<evidence type="ECO:0000256" key="7">
    <source>
        <dbReference type="SAM" id="MobiDB-lite"/>
    </source>
</evidence>
<feature type="region of interest" description="Disordered" evidence="7">
    <location>
        <begin position="152"/>
        <end position="171"/>
    </location>
</feature>
<comment type="similarity">
    <text evidence="2">Belongs to the syntaxin family.</text>
</comment>
<evidence type="ECO:0000256" key="5">
    <source>
        <dbReference type="ARBA" id="ARBA00023054"/>
    </source>
</evidence>
<dbReference type="InterPro" id="IPR000727">
    <property type="entry name" value="T_SNARE_dom"/>
</dbReference>
<feature type="region of interest" description="Disordered" evidence="7">
    <location>
        <begin position="1"/>
        <end position="66"/>
    </location>
</feature>
<comment type="subcellular location">
    <subcellularLocation>
        <location evidence="1">Membrane</location>
        <topology evidence="1">Single-pass type IV membrane protein</topology>
    </subcellularLocation>
</comment>